<name>A0AAV4B1R7_9GAST</name>
<proteinExistence type="predicted"/>
<evidence type="ECO:0000313" key="1">
    <source>
        <dbReference type="EMBL" id="GFO13167.1"/>
    </source>
</evidence>
<dbReference type="AlphaFoldDB" id="A0AAV4B1R7"/>
<evidence type="ECO:0000313" key="2">
    <source>
        <dbReference type="Proteomes" id="UP000735302"/>
    </source>
</evidence>
<keyword evidence="2" id="KW-1185">Reference proteome</keyword>
<accession>A0AAV4B1R7</accession>
<comment type="caution">
    <text evidence="1">The sequence shown here is derived from an EMBL/GenBank/DDBJ whole genome shotgun (WGS) entry which is preliminary data.</text>
</comment>
<gene>
    <name evidence="1" type="ORF">PoB_003967200</name>
</gene>
<dbReference type="EMBL" id="BLXT01004479">
    <property type="protein sequence ID" value="GFO13167.1"/>
    <property type="molecule type" value="Genomic_DNA"/>
</dbReference>
<dbReference type="Proteomes" id="UP000735302">
    <property type="component" value="Unassembled WGS sequence"/>
</dbReference>
<organism evidence="1 2">
    <name type="scientific">Plakobranchus ocellatus</name>
    <dbReference type="NCBI Taxonomy" id="259542"/>
    <lineage>
        <taxon>Eukaryota</taxon>
        <taxon>Metazoa</taxon>
        <taxon>Spiralia</taxon>
        <taxon>Lophotrochozoa</taxon>
        <taxon>Mollusca</taxon>
        <taxon>Gastropoda</taxon>
        <taxon>Heterobranchia</taxon>
        <taxon>Euthyneura</taxon>
        <taxon>Panpulmonata</taxon>
        <taxon>Sacoglossa</taxon>
        <taxon>Placobranchoidea</taxon>
        <taxon>Plakobranchidae</taxon>
        <taxon>Plakobranchus</taxon>
    </lineage>
</organism>
<sequence>MARKSRGQSCYVNYQGYLLLGKDSHCDPQSFMSAIAIRVAPSVGLALSLTLFAFQCRAGLTMGSGSINPGTSEKLPYRRYSSCHQASSIGT</sequence>
<reference evidence="1 2" key="1">
    <citation type="journal article" date="2021" name="Elife">
        <title>Chloroplast acquisition without the gene transfer in kleptoplastic sea slugs, Plakobranchus ocellatus.</title>
        <authorList>
            <person name="Maeda T."/>
            <person name="Takahashi S."/>
            <person name="Yoshida T."/>
            <person name="Shimamura S."/>
            <person name="Takaki Y."/>
            <person name="Nagai Y."/>
            <person name="Toyoda A."/>
            <person name="Suzuki Y."/>
            <person name="Arimoto A."/>
            <person name="Ishii H."/>
            <person name="Satoh N."/>
            <person name="Nishiyama T."/>
            <person name="Hasebe M."/>
            <person name="Maruyama T."/>
            <person name="Minagawa J."/>
            <person name="Obokata J."/>
            <person name="Shigenobu S."/>
        </authorList>
    </citation>
    <scope>NUCLEOTIDE SEQUENCE [LARGE SCALE GENOMIC DNA]</scope>
</reference>
<protein>
    <submittedName>
        <fullName evidence="1">Uncharacterized protein</fullName>
    </submittedName>
</protein>